<proteinExistence type="predicted"/>
<dbReference type="InterPro" id="IPR004027">
    <property type="entry name" value="SEC_C_motif"/>
</dbReference>
<dbReference type="PANTHER" id="PTHR33747">
    <property type="entry name" value="UPF0225 PROTEIN SCO1677"/>
    <property type="match status" value="1"/>
</dbReference>
<dbReference type="EMBL" id="MGAF01000008">
    <property type="protein sequence ID" value="OGK42366.1"/>
    <property type="molecule type" value="Genomic_DNA"/>
</dbReference>
<comment type="caution">
    <text evidence="2">The sequence shown here is derived from an EMBL/GenBank/DDBJ whole genome shotgun (WGS) entry which is preliminary data.</text>
</comment>
<feature type="repeat" description="TPR" evidence="1">
    <location>
        <begin position="57"/>
        <end position="90"/>
    </location>
</feature>
<dbReference type="Pfam" id="PF13374">
    <property type="entry name" value="TPR_10"/>
    <property type="match status" value="1"/>
</dbReference>
<sequence>MKKTLKFEKFLPFQRKDSEYDKAMEKVYDGWELLGTGEVKKAEQSFRKAIRIYQDVADAFNGLAEISLSEGKIDEAENLYKKAFDRAKNHLGTDEINSFMWWLDVETRPYMRAIEGLGYLLWEERKDFIGAIKEFKELLRRNKNDNQGARYLIPSLYQLSGDIQEAYRWFIKLEKDYPDDVWDPHFNFNKGLCLVKIGKFEQGIQLLYEALFKNFYIPALFFEKQKVKELDIWHGTNLAELEYAKDYWGRYLDLWKGPGDASLLGFIYRHPIVQIRLKKWIELAEVLKSEKPGNERSRLLDEQDEIESFKLPENLIKELKSLYSMAKKVMSGKVGRNDPCPCGSGKKYKKCHLIKFS</sequence>
<dbReference type="Pfam" id="PF02810">
    <property type="entry name" value="SEC-C"/>
    <property type="match status" value="1"/>
</dbReference>
<dbReference type="SUPFAM" id="SSF48452">
    <property type="entry name" value="TPR-like"/>
    <property type="match status" value="1"/>
</dbReference>
<dbReference type="Gene3D" id="3.10.450.50">
    <property type="match status" value="1"/>
</dbReference>
<organism evidence="2 3">
    <name type="scientific">Candidatus Roizmanbacteria bacterium RIFCSPLOWO2_01_FULL_35_13</name>
    <dbReference type="NCBI Taxonomy" id="1802055"/>
    <lineage>
        <taxon>Bacteria</taxon>
        <taxon>Candidatus Roizmaniibacteriota</taxon>
    </lineage>
</organism>
<evidence type="ECO:0000256" key="1">
    <source>
        <dbReference type="PROSITE-ProRule" id="PRU00339"/>
    </source>
</evidence>
<dbReference type="PANTHER" id="PTHR33747:SF1">
    <property type="entry name" value="ADENYLATE CYCLASE-ASSOCIATED CAP C-TERMINAL DOMAIN-CONTAINING PROTEIN"/>
    <property type="match status" value="1"/>
</dbReference>
<dbReference type="PROSITE" id="PS50005">
    <property type="entry name" value="TPR"/>
    <property type="match status" value="1"/>
</dbReference>
<name>A0A1F7IG89_9BACT</name>
<accession>A0A1F7IG89</accession>
<evidence type="ECO:0000313" key="2">
    <source>
        <dbReference type="EMBL" id="OGK42366.1"/>
    </source>
</evidence>
<reference evidence="2 3" key="1">
    <citation type="journal article" date="2016" name="Nat. Commun.">
        <title>Thousands of microbial genomes shed light on interconnected biogeochemical processes in an aquifer system.</title>
        <authorList>
            <person name="Anantharaman K."/>
            <person name="Brown C.T."/>
            <person name="Hug L.A."/>
            <person name="Sharon I."/>
            <person name="Castelle C.J."/>
            <person name="Probst A.J."/>
            <person name="Thomas B.C."/>
            <person name="Singh A."/>
            <person name="Wilkins M.J."/>
            <person name="Karaoz U."/>
            <person name="Brodie E.L."/>
            <person name="Williams K.H."/>
            <person name="Hubbard S.S."/>
            <person name="Banfield J.F."/>
        </authorList>
    </citation>
    <scope>NUCLEOTIDE SEQUENCE [LARGE SCALE GENOMIC DNA]</scope>
</reference>
<protein>
    <recommendedName>
        <fullName evidence="4">Tetratricopeptide repeat protein</fullName>
    </recommendedName>
</protein>
<dbReference type="SUPFAM" id="SSF103642">
    <property type="entry name" value="Sec-C motif"/>
    <property type="match status" value="1"/>
</dbReference>
<dbReference type="InterPro" id="IPR011990">
    <property type="entry name" value="TPR-like_helical_dom_sf"/>
</dbReference>
<gene>
    <name evidence="2" type="ORF">A3A74_07985</name>
</gene>
<dbReference type="SMART" id="SM00028">
    <property type="entry name" value="TPR"/>
    <property type="match status" value="3"/>
</dbReference>
<dbReference type="InterPro" id="IPR019734">
    <property type="entry name" value="TPR_rpt"/>
</dbReference>
<dbReference type="Gene3D" id="1.25.40.10">
    <property type="entry name" value="Tetratricopeptide repeat domain"/>
    <property type="match status" value="2"/>
</dbReference>
<dbReference type="AlphaFoldDB" id="A0A1F7IG89"/>
<evidence type="ECO:0000313" key="3">
    <source>
        <dbReference type="Proteomes" id="UP000179270"/>
    </source>
</evidence>
<evidence type="ECO:0008006" key="4">
    <source>
        <dbReference type="Google" id="ProtNLM"/>
    </source>
</evidence>
<keyword evidence="1" id="KW-0802">TPR repeat</keyword>
<dbReference type="STRING" id="1802055.A3A74_07985"/>
<dbReference type="Proteomes" id="UP000179270">
    <property type="component" value="Unassembled WGS sequence"/>
</dbReference>